<dbReference type="InterPro" id="IPR007210">
    <property type="entry name" value="ABC_Gly_betaine_transp_sub-bd"/>
</dbReference>
<gene>
    <name evidence="2" type="ORF">SC09_contig4orf00503</name>
</gene>
<dbReference type="GO" id="GO:0022857">
    <property type="term" value="F:transmembrane transporter activity"/>
    <property type="evidence" value="ECO:0007669"/>
    <property type="project" value="InterPro"/>
</dbReference>
<dbReference type="GO" id="GO:0043190">
    <property type="term" value="C:ATP-binding cassette (ABC) transporter complex"/>
    <property type="evidence" value="ECO:0007669"/>
    <property type="project" value="InterPro"/>
</dbReference>
<reference evidence="2 3" key="1">
    <citation type="submission" date="2014-12" db="EMBL/GenBank/DDBJ databases">
        <title>Comparative genome analysis of Bacillus coagulans HM-08, Clostridium butyricum HM-68, Bacillus subtilis HM-66 and Bacillus licheniformis BL-09.</title>
        <authorList>
            <person name="Zhang H."/>
        </authorList>
    </citation>
    <scope>NUCLEOTIDE SEQUENCE [LARGE SCALE GENOMIC DNA]</scope>
    <source>
        <strain evidence="2 3">HM-66</strain>
    </source>
</reference>
<comment type="caution">
    <text evidence="2">The sequence shown here is derived from an EMBL/GenBank/DDBJ whole genome shotgun (WGS) entry which is preliminary data.</text>
</comment>
<feature type="domain" description="ABC-type glycine betaine transport system substrate-binding" evidence="1">
    <location>
        <begin position="1"/>
        <end position="69"/>
    </location>
</feature>
<dbReference type="Pfam" id="PF04069">
    <property type="entry name" value="OpuAC"/>
    <property type="match status" value="1"/>
</dbReference>
<dbReference type="Gene3D" id="3.40.190.10">
    <property type="entry name" value="Periplasmic binding protein-like II"/>
    <property type="match status" value="1"/>
</dbReference>
<protein>
    <submittedName>
        <fullName evidence="2">Choline-binding protein</fullName>
    </submittedName>
</protein>
<accession>A0A0D1KHL1</accession>
<dbReference type="EMBL" id="JXBC01000013">
    <property type="protein sequence ID" value="KIU05642.1"/>
    <property type="molecule type" value="Genomic_DNA"/>
</dbReference>
<dbReference type="Proteomes" id="UP000032247">
    <property type="component" value="Unassembled WGS sequence"/>
</dbReference>
<organism evidence="2 3">
    <name type="scientific">Bacillus subtilis</name>
    <dbReference type="NCBI Taxonomy" id="1423"/>
    <lineage>
        <taxon>Bacteria</taxon>
        <taxon>Bacillati</taxon>
        <taxon>Bacillota</taxon>
        <taxon>Bacilli</taxon>
        <taxon>Bacillales</taxon>
        <taxon>Bacillaceae</taxon>
        <taxon>Bacillus</taxon>
    </lineage>
</organism>
<evidence type="ECO:0000259" key="1">
    <source>
        <dbReference type="Pfam" id="PF04069"/>
    </source>
</evidence>
<dbReference type="AlphaFoldDB" id="A0A0D1KHL1"/>
<evidence type="ECO:0000313" key="3">
    <source>
        <dbReference type="Proteomes" id="UP000032247"/>
    </source>
</evidence>
<proteinExistence type="predicted"/>
<name>A0A0D1KHL1_BACIU</name>
<dbReference type="Gene3D" id="3.40.190.120">
    <property type="entry name" value="Osmoprotection protein (prox), domain 2"/>
    <property type="match status" value="1"/>
</dbReference>
<dbReference type="SUPFAM" id="SSF53850">
    <property type="entry name" value="Periplasmic binding protein-like II"/>
    <property type="match status" value="1"/>
</dbReference>
<dbReference type="PATRIC" id="fig|1423.173.peg.4184"/>
<evidence type="ECO:0000313" key="2">
    <source>
        <dbReference type="EMBL" id="KIU05642.1"/>
    </source>
</evidence>
<sequence>MLKDDKQFFPPYDCSPVVTEKVLKEHPELEGIIKKMLGKIDTATMQELNYEVDGNLKEPSVVAKEYLEKHHYFES</sequence>